<dbReference type="InterPro" id="IPR016439">
    <property type="entry name" value="Lag1/Lac1-like"/>
</dbReference>
<evidence type="ECO:0000256" key="3">
    <source>
        <dbReference type="ARBA" id="ARBA00022679"/>
    </source>
</evidence>
<keyword evidence="6 10" id="KW-1133">Transmembrane helix</keyword>
<keyword evidence="3" id="KW-0808">Transferase</keyword>
<evidence type="ECO:0000259" key="11">
    <source>
        <dbReference type="SMART" id="SM00724"/>
    </source>
</evidence>
<evidence type="ECO:0000256" key="2">
    <source>
        <dbReference type="ARBA" id="ARBA00009808"/>
    </source>
</evidence>
<keyword evidence="13" id="KW-1185">Reference proteome</keyword>
<dbReference type="SMART" id="SM00724">
    <property type="entry name" value="TLC"/>
    <property type="match status" value="1"/>
</dbReference>
<keyword evidence="5" id="KW-0256">Endoplasmic reticulum</keyword>
<evidence type="ECO:0000256" key="6">
    <source>
        <dbReference type="ARBA" id="ARBA00022989"/>
    </source>
</evidence>
<evidence type="ECO:0000256" key="7">
    <source>
        <dbReference type="ARBA" id="ARBA00023136"/>
    </source>
</evidence>
<comment type="caution">
    <text evidence="12">The sequence shown here is derived from an EMBL/GenBank/DDBJ whole genome shotgun (WGS) entry which is preliminary data.</text>
</comment>
<dbReference type="AlphaFoldDB" id="A0AAD6XKK5"/>
<dbReference type="GO" id="GO:0005789">
    <property type="term" value="C:endoplasmic reticulum membrane"/>
    <property type="evidence" value="ECO:0007669"/>
    <property type="project" value="UniProtKB-SubCell"/>
</dbReference>
<dbReference type="PANTHER" id="PTHR12560">
    <property type="entry name" value="LONGEVITY ASSURANCE FACTOR 1 LAG1"/>
    <property type="match status" value="1"/>
</dbReference>
<feature type="region of interest" description="Disordered" evidence="9">
    <location>
        <begin position="359"/>
        <end position="429"/>
    </location>
</feature>
<accession>A0AAD6XKK5</accession>
<dbReference type="Pfam" id="PF03798">
    <property type="entry name" value="TRAM_LAG1_CLN8"/>
    <property type="match status" value="1"/>
</dbReference>
<feature type="compositionally biased region" description="Basic and acidic residues" evidence="9">
    <location>
        <begin position="371"/>
        <end position="385"/>
    </location>
</feature>
<name>A0AAD6XKK5_9AGAR</name>
<feature type="transmembrane region" description="Helical" evidence="10">
    <location>
        <begin position="73"/>
        <end position="94"/>
    </location>
</feature>
<feature type="transmembrane region" description="Helical" evidence="10">
    <location>
        <begin position="186"/>
        <end position="204"/>
    </location>
</feature>
<keyword evidence="7 10" id="KW-0472">Membrane</keyword>
<evidence type="ECO:0000313" key="13">
    <source>
        <dbReference type="Proteomes" id="UP001222325"/>
    </source>
</evidence>
<proteinExistence type="inferred from homology"/>
<dbReference type="EMBL" id="JARJCN010000035">
    <property type="protein sequence ID" value="KAJ7085139.1"/>
    <property type="molecule type" value="Genomic_DNA"/>
</dbReference>
<feature type="region of interest" description="Disordered" evidence="9">
    <location>
        <begin position="301"/>
        <end position="323"/>
    </location>
</feature>
<evidence type="ECO:0000313" key="12">
    <source>
        <dbReference type="EMBL" id="KAJ7085139.1"/>
    </source>
</evidence>
<feature type="region of interest" description="Disordered" evidence="9">
    <location>
        <begin position="1"/>
        <end position="51"/>
    </location>
</feature>
<evidence type="ECO:0000256" key="10">
    <source>
        <dbReference type="SAM" id="Phobius"/>
    </source>
</evidence>
<feature type="compositionally biased region" description="Pro residues" evidence="9">
    <location>
        <begin position="26"/>
        <end position="47"/>
    </location>
</feature>
<comment type="similarity">
    <text evidence="2">Belongs to the sphingosine N-acyltransferase family.</text>
</comment>
<organism evidence="12 13">
    <name type="scientific">Mycena belliarum</name>
    <dbReference type="NCBI Taxonomy" id="1033014"/>
    <lineage>
        <taxon>Eukaryota</taxon>
        <taxon>Fungi</taxon>
        <taxon>Dikarya</taxon>
        <taxon>Basidiomycota</taxon>
        <taxon>Agaricomycotina</taxon>
        <taxon>Agaricomycetes</taxon>
        <taxon>Agaricomycetidae</taxon>
        <taxon>Agaricales</taxon>
        <taxon>Marasmiineae</taxon>
        <taxon>Mycenaceae</taxon>
        <taxon>Mycena</taxon>
    </lineage>
</organism>
<feature type="domain" description="TLC" evidence="11">
    <location>
        <begin position="181"/>
        <end position="366"/>
    </location>
</feature>
<reference evidence="12" key="1">
    <citation type="submission" date="2023-03" db="EMBL/GenBank/DDBJ databases">
        <title>Massive genome expansion in bonnet fungi (Mycena s.s.) driven by repeated elements and novel gene families across ecological guilds.</title>
        <authorList>
            <consortium name="Lawrence Berkeley National Laboratory"/>
            <person name="Harder C.B."/>
            <person name="Miyauchi S."/>
            <person name="Viragh M."/>
            <person name="Kuo A."/>
            <person name="Thoen E."/>
            <person name="Andreopoulos B."/>
            <person name="Lu D."/>
            <person name="Skrede I."/>
            <person name="Drula E."/>
            <person name="Henrissat B."/>
            <person name="Morin E."/>
            <person name="Kohler A."/>
            <person name="Barry K."/>
            <person name="LaButti K."/>
            <person name="Morin E."/>
            <person name="Salamov A."/>
            <person name="Lipzen A."/>
            <person name="Mereny Z."/>
            <person name="Hegedus B."/>
            <person name="Baldrian P."/>
            <person name="Stursova M."/>
            <person name="Weitz H."/>
            <person name="Taylor A."/>
            <person name="Grigoriev I.V."/>
            <person name="Nagy L.G."/>
            <person name="Martin F."/>
            <person name="Kauserud H."/>
        </authorList>
    </citation>
    <scope>NUCLEOTIDE SEQUENCE</scope>
    <source>
        <strain evidence="12">CBHHK173m</strain>
    </source>
</reference>
<dbReference type="InterPro" id="IPR006634">
    <property type="entry name" value="TLC-dom"/>
</dbReference>
<dbReference type="GO" id="GO:0050291">
    <property type="term" value="F:sphingosine N-acyltransferase activity"/>
    <property type="evidence" value="ECO:0007669"/>
    <property type="project" value="InterPro"/>
</dbReference>
<sequence length="429" mass="47179">MISTARKPPSGPLTDPDHHIGAALAPPSPSPSPLGPPPSSPPMPKDPLAPARTDVAPADVSVWLRWAVSPSHALALLAAPLLLAPAFALLARALPAHRRPPNPFTPFFLLSHAAPPPARILAATTAPRYTATTQLYVKGPGDLLLVAWSVVLFSFLRLLLARQLFPALAKRWGIRKEGKQIRFGEQGYAVVYWAVFGAWGVYIMSTSRTHWFQTAYFWADYPHTHLSGAMKRYYLSQIAYWVQQGGVLALGLEKRRSDFWEYVLHHLITVWMVSWSYLMNVTLLGNAVFISMDIPDTGLAARSRDGDTSCPRNSPEKPERRVAARSHGFRRLNVASEWVLEGVWGVRTPQVLPRSRGVDISCRSFGPRSPGPDKRAGAKRREEKIGGAANGSTARGLTPLAGRRYVVSELWGSGKEQGGGAKRREEKDE</sequence>
<feature type="transmembrane region" description="Helical" evidence="10">
    <location>
        <begin position="145"/>
        <end position="165"/>
    </location>
</feature>
<evidence type="ECO:0000256" key="9">
    <source>
        <dbReference type="SAM" id="MobiDB-lite"/>
    </source>
</evidence>
<dbReference type="GO" id="GO:0046513">
    <property type="term" value="P:ceramide biosynthetic process"/>
    <property type="evidence" value="ECO:0007669"/>
    <property type="project" value="InterPro"/>
</dbReference>
<evidence type="ECO:0000256" key="5">
    <source>
        <dbReference type="ARBA" id="ARBA00022824"/>
    </source>
</evidence>
<evidence type="ECO:0000256" key="4">
    <source>
        <dbReference type="ARBA" id="ARBA00022692"/>
    </source>
</evidence>
<keyword evidence="8" id="KW-0325">Glycoprotein</keyword>
<dbReference type="Proteomes" id="UP001222325">
    <property type="component" value="Unassembled WGS sequence"/>
</dbReference>
<keyword evidence="4 10" id="KW-0812">Transmembrane</keyword>
<dbReference type="PANTHER" id="PTHR12560:SF11">
    <property type="entry name" value="CERAMIDE SYNTHASE LAC1-RELATED"/>
    <property type="match status" value="1"/>
</dbReference>
<gene>
    <name evidence="12" type="ORF">B0H15DRAFT_931861</name>
</gene>
<comment type="subcellular location">
    <subcellularLocation>
        <location evidence="1">Endoplasmic reticulum membrane</location>
        <topology evidence="1">Multi-pass membrane protein</topology>
    </subcellularLocation>
</comment>
<protein>
    <submittedName>
        <fullName evidence="12">TLC domain-containing protein</fullName>
    </submittedName>
</protein>
<evidence type="ECO:0000256" key="1">
    <source>
        <dbReference type="ARBA" id="ARBA00004477"/>
    </source>
</evidence>
<evidence type="ECO:0000256" key="8">
    <source>
        <dbReference type="ARBA" id="ARBA00023180"/>
    </source>
</evidence>